<accession>D1C4Z7</accession>
<organism evidence="9 10">
    <name type="scientific">Sphaerobacter thermophilus (strain ATCC 49802 / DSM 20745 / KCCM 41009 / NCIMB 13125 / S 6022)</name>
    <dbReference type="NCBI Taxonomy" id="479434"/>
    <lineage>
        <taxon>Bacteria</taxon>
        <taxon>Pseudomonadati</taxon>
        <taxon>Thermomicrobiota</taxon>
        <taxon>Thermomicrobia</taxon>
        <taxon>Sphaerobacterales</taxon>
        <taxon>Sphaerobacterineae</taxon>
        <taxon>Sphaerobacteraceae</taxon>
        <taxon>Sphaerobacter</taxon>
    </lineage>
</organism>
<evidence type="ECO:0000313" key="10">
    <source>
        <dbReference type="Proteomes" id="UP000002027"/>
    </source>
</evidence>
<dbReference type="RefSeq" id="WP_012872360.1">
    <property type="nucleotide sequence ID" value="NC_013523.1"/>
</dbReference>
<evidence type="ECO:0000256" key="5">
    <source>
        <dbReference type="ARBA" id="ARBA00022989"/>
    </source>
</evidence>
<dbReference type="Pfam" id="PF12911">
    <property type="entry name" value="OppC_N"/>
    <property type="match status" value="1"/>
</dbReference>
<feature type="domain" description="ABC transmembrane type-1" evidence="8">
    <location>
        <begin position="95"/>
        <end position="283"/>
    </location>
</feature>
<dbReference type="InterPro" id="IPR000515">
    <property type="entry name" value="MetI-like"/>
</dbReference>
<dbReference type="EMBL" id="CP001823">
    <property type="protein sequence ID" value="ACZ39314.1"/>
    <property type="molecule type" value="Genomic_DNA"/>
</dbReference>
<dbReference type="PANTHER" id="PTHR43386:SF6">
    <property type="entry name" value="ABC TRANSPORTER PERMEASE PROTEIN"/>
    <property type="match status" value="1"/>
</dbReference>
<reference evidence="10" key="1">
    <citation type="submission" date="2009-11" db="EMBL/GenBank/DDBJ databases">
        <title>The complete chromosome 1 of Sphaerobacter thermophilus DSM 20745.</title>
        <authorList>
            <person name="Lucas S."/>
            <person name="Copeland A."/>
            <person name="Lapidus A."/>
            <person name="Glavina del Rio T."/>
            <person name="Dalin E."/>
            <person name="Tice H."/>
            <person name="Bruce D."/>
            <person name="Goodwin L."/>
            <person name="Pitluck S."/>
            <person name="Kyrpides N."/>
            <person name="Mavromatis K."/>
            <person name="Ivanova N."/>
            <person name="Mikhailova N."/>
            <person name="LaButti K.M."/>
            <person name="Clum A."/>
            <person name="Sun H.I."/>
            <person name="Brettin T."/>
            <person name="Detter J.C."/>
            <person name="Han C."/>
            <person name="Larimer F."/>
            <person name="Land M."/>
            <person name="Hauser L."/>
            <person name="Markowitz V."/>
            <person name="Cheng J.F."/>
            <person name="Hugenholtz P."/>
            <person name="Woyke T."/>
            <person name="Wu D."/>
            <person name="Steenblock K."/>
            <person name="Schneider S."/>
            <person name="Pukall R."/>
            <person name="Goeker M."/>
            <person name="Klenk H.P."/>
            <person name="Eisen J.A."/>
        </authorList>
    </citation>
    <scope>NUCLEOTIDE SEQUENCE [LARGE SCALE GENOMIC DNA]</scope>
    <source>
        <strain evidence="10">ATCC 49802 / DSM 20745 / S 6022</strain>
    </source>
</reference>
<dbReference type="InterPro" id="IPR025966">
    <property type="entry name" value="OppC_N"/>
</dbReference>
<keyword evidence="2 7" id="KW-0813">Transport</keyword>
<comment type="similarity">
    <text evidence="7">Belongs to the binding-protein-dependent transport system permease family.</text>
</comment>
<comment type="subcellular location">
    <subcellularLocation>
        <location evidence="1 7">Cell membrane</location>
        <topology evidence="1 7">Multi-pass membrane protein</topology>
    </subcellularLocation>
</comment>
<dbReference type="HOGENOM" id="CLU_028518_1_1_0"/>
<evidence type="ECO:0000256" key="6">
    <source>
        <dbReference type="ARBA" id="ARBA00023136"/>
    </source>
</evidence>
<feature type="transmembrane region" description="Helical" evidence="7">
    <location>
        <begin position="35"/>
        <end position="55"/>
    </location>
</feature>
<keyword evidence="4 7" id="KW-0812">Transmembrane</keyword>
<dbReference type="OrthoDB" id="9776213at2"/>
<dbReference type="PANTHER" id="PTHR43386">
    <property type="entry name" value="OLIGOPEPTIDE TRANSPORT SYSTEM PERMEASE PROTEIN APPC"/>
    <property type="match status" value="1"/>
</dbReference>
<dbReference type="InterPro" id="IPR050366">
    <property type="entry name" value="BP-dependent_transpt_permease"/>
</dbReference>
<evidence type="ECO:0000313" key="9">
    <source>
        <dbReference type="EMBL" id="ACZ39314.1"/>
    </source>
</evidence>
<evidence type="ECO:0000256" key="4">
    <source>
        <dbReference type="ARBA" id="ARBA00022692"/>
    </source>
</evidence>
<dbReference type="InParanoid" id="D1C4Z7"/>
<dbReference type="AlphaFoldDB" id="D1C4Z7"/>
<evidence type="ECO:0000256" key="7">
    <source>
        <dbReference type="RuleBase" id="RU363032"/>
    </source>
</evidence>
<evidence type="ECO:0000256" key="3">
    <source>
        <dbReference type="ARBA" id="ARBA00022475"/>
    </source>
</evidence>
<sequence>MVVGQSQALSRASKRPERSFFQRARYLAARHTSGVIGAVGLLIVVLVALLAGVLATHSPTETDAVNRLLGVGAEGHLFGTDNLGRDVYSRTVYGTRVSLIVGVGVSLVAVVVGVAVGLIAGYYRRVDSALMRLMDALMAFPGIVLAIGIMAMLGQSLLNVIIALGVVYMPRVARLVRSVVLGLRERQFVEAAQATGLADIHILLRHILPNIWSPVIVQATFIFAEGVLGEAGLSFLGIGPPPTIPSWGNMLGEARQFIREAPLLMVFPGAALTLMVLSLNLVGDGIRDLLDPRLRRRQ</sequence>
<evidence type="ECO:0000259" key="8">
    <source>
        <dbReference type="PROSITE" id="PS50928"/>
    </source>
</evidence>
<dbReference type="GO" id="GO:0055085">
    <property type="term" value="P:transmembrane transport"/>
    <property type="evidence" value="ECO:0007669"/>
    <property type="project" value="InterPro"/>
</dbReference>
<reference evidence="9 10" key="2">
    <citation type="journal article" date="2010" name="Stand. Genomic Sci.">
        <title>Complete genome sequence of Desulfohalobium retbaense type strain (HR(100)).</title>
        <authorList>
            <person name="Spring S."/>
            <person name="Nolan M."/>
            <person name="Lapidus A."/>
            <person name="Glavina Del Rio T."/>
            <person name="Copeland A."/>
            <person name="Tice H."/>
            <person name="Cheng J.F."/>
            <person name="Lucas S."/>
            <person name="Land M."/>
            <person name="Chen F."/>
            <person name="Bruce D."/>
            <person name="Goodwin L."/>
            <person name="Pitluck S."/>
            <person name="Ivanova N."/>
            <person name="Mavromatis K."/>
            <person name="Mikhailova N."/>
            <person name="Pati A."/>
            <person name="Chen A."/>
            <person name="Palaniappan K."/>
            <person name="Hauser L."/>
            <person name="Chang Y.J."/>
            <person name="Jeffries C.D."/>
            <person name="Munk C."/>
            <person name="Kiss H."/>
            <person name="Chain P."/>
            <person name="Han C."/>
            <person name="Brettin T."/>
            <person name="Detter J.C."/>
            <person name="Schuler E."/>
            <person name="Goker M."/>
            <person name="Rohde M."/>
            <person name="Bristow J."/>
            <person name="Eisen J.A."/>
            <person name="Markowitz V."/>
            <person name="Hugenholtz P."/>
            <person name="Kyrpides N.C."/>
            <person name="Klenk H.P."/>
        </authorList>
    </citation>
    <scope>NUCLEOTIDE SEQUENCE [LARGE SCALE GENOMIC DNA]</scope>
    <source>
        <strain evidence="10">ATCC 49802 / DSM 20745 / S 6022</strain>
    </source>
</reference>
<feature type="transmembrane region" description="Helical" evidence="7">
    <location>
        <begin position="143"/>
        <end position="168"/>
    </location>
</feature>
<gene>
    <name evidence="9" type="ordered locus">Sthe_1881</name>
</gene>
<dbReference type="CDD" id="cd06261">
    <property type="entry name" value="TM_PBP2"/>
    <property type="match status" value="1"/>
</dbReference>
<evidence type="ECO:0000256" key="1">
    <source>
        <dbReference type="ARBA" id="ARBA00004651"/>
    </source>
</evidence>
<protein>
    <submittedName>
        <fullName evidence="9">Binding-protein-dependent transport systems inner membrane component</fullName>
    </submittedName>
</protein>
<dbReference type="Pfam" id="PF00528">
    <property type="entry name" value="BPD_transp_1"/>
    <property type="match status" value="1"/>
</dbReference>
<evidence type="ECO:0000256" key="2">
    <source>
        <dbReference type="ARBA" id="ARBA00022448"/>
    </source>
</evidence>
<dbReference type="Gene3D" id="1.10.3720.10">
    <property type="entry name" value="MetI-like"/>
    <property type="match status" value="1"/>
</dbReference>
<dbReference type="InterPro" id="IPR035906">
    <property type="entry name" value="MetI-like_sf"/>
</dbReference>
<keyword evidence="3" id="KW-1003">Cell membrane</keyword>
<dbReference type="KEGG" id="sti:Sthe_1881"/>
<dbReference type="Proteomes" id="UP000002027">
    <property type="component" value="Chromosome 1"/>
</dbReference>
<keyword evidence="10" id="KW-1185">Reference proteome</keyword>
<dbReference type="PROSITE" id="PS50928">
    <property type="entry name" value="ABC_TM1"/>
    <property type="match status" value="1"/>
</dbReference>
<feature type="transmembrane region" description="Helical" evidence="7">
    <location>
        <begin position="99"/>
        <end position="123"/>
    </location>
</feature>
<dbReference type="SUPFAM" id="SSF161098">
    <property type="entry name" value="MetI-like"/>
    <property type="match status" value="1"/>
</dbReference>
<dbReference type="GO" id="GO:0005886">
    <property type="term" value="C:plasma membrane"/>
    <property type="evidence" value="ECO:0007669"/>
    <property type="project" value="UniProtKB-SubCell"/>
</dbReference>
<dbReference type="eggNOG" id="COG1173">
    <property type="taxonomic scope" value="Bacteria"/>
</dbReference>
<dbReference type="STRING" id="479434.Sthe_1881"/>
<keyword evidence="5 7" id="KW-1133">Transmembrane helix</keyword>
<feature type="transmembrane region" description="Helical" evidence="7">
    <location>
        <begin position="263"/>
        <end position="283"/>
    </location>
</feature>
<keyword evidence="6 7" id="KW-0472">Membrane</keyword>
<proteinExistence type="inferred from homology"/>
<name>D1C4Z7_SPHTD</name>